<dbReference type="InterPro" id="IPR029055">
    <property type="entry name" value="Ntn_hydrolases_N"/>
</dbReference>
<evidence type="ECO:0000256" key="2">
    <source>
        <dbReference type="ARBA" id="ARBA00012737"/>
    </source>
</evidence>
<dbReference type="InterPro" id="IPR051786">
    <property type="entry name" value="ASN_synthetase/amidase"/>
</dbReference>
<evidence type="ECO:0000259" key="5">
    <source>
        <dbReference type="PROSITE" id="PS51278"/>
    </source>
</evidence>
<evidence type="ECO:0000256" key="1">
    <source>
        <dbReference type="ARBA" id="ARBA00005187"/>
    </source>
</evidence>
<evidence type="ECO:0000256" key="4">
    <source>
        <dbReference type="ARBA" id="ARBA00048741"/>
    </source>
</evidence>
<comment type="caution">
    <text evidence="6">The sequence shown here is derived from an EMBL/GenBank/DDBJ whole genome shotgun (WGS) entry which is preliminary data.</text>
</comment>
<dbReference type="SUPFAM" id="SSF56235">
    <property type="entry name" value="N-terminal nucleophile aminohydrolases (Ntn hydrolases)"/>
    <property type="match status" value="1"/>
</dbReference>
<dbReference type="InterPro" id="IPR014729">
    <property type="entry name" value="Rossmann-like_a/b/a_fold"/>
</dbReference>
<evidence type="ECO:0000256" key="3">
    <source>
        <dbReference type="ARBA" id="ARBA00022888"/>
    </source>
</evidence>
<dbReference type="PANTHER" id="PTHR43284:SF1">
    <property type="entry name" value="ASPARAGINE SYNTHETASE"/>
    <property type="match status" value="1"/>
</dbReference>
<dbReference type="Gene3D" id="3.60.20.10">
    <property type="entry name" value="Glutamine Phosphoribosylpyrophosphate, subunit 1, domain 1"/>
    <property type="match status" value="1"/>
</dbReference>
<dbReference type="SUPFAM" id="SSF52402">
    <property type="entry name" value="Adenine nucleotide alpha hydrolases-like"/>
    <property type="match status" value="1"/>
</dbReference>
<reference evidence="6 7" key="1">
    <citation type="submission" date="2021-01" db="EMBL/GenBank/DDBJ databases">
        <title>Genome Sequencing of Type Strains.</title>
        <authorList>
            <person name="Lemaire J.F."/>
            <person name="Inderbitzin P."/>
            <person name="Collins S.B."/>
            <person name="Wespe N."/>
            <person name="Knight-Connoni V."/>
        </authorList>
    </citation>
    <scope>NUCLEOTIDE SEQUENCE [LARGE SCALE GENOMIC DNA]</scope>
    <source>
        <strain evidence="6 7">DSM 23009</strain>
    </source>
</reference>
<protein>
    <recommendedName>
        <fullName evidence="2">asparagine synthase (glutamine-hydrolyzing)</fullName>
        <ecNumber evidence="2">6.3.5.4</ecNumber>
    </recommendedName>
</protein>
<accession>A0ABS2ZRP8</accession>
<evidence type="ECO:0000313" key="7">
    <source>
        <dbReference type="Proteomes" id="UP001296923"/>
    </source>
</evidence>
<feature type="domain" description="Glutamine amidotransferase type-2" evidence="5">
    <location>
        <begin position="1"/>
        <end position="187"/>
    </location>
</feature>
<gene>
    <name evidence="6" type="ORF">JYA63_07010</name>
</gene>
<keyword evidence="3" id="KW-0028">Amino-acid biosynthesis</keyword>
<dbReference type="EMBL" id="JAFHKR010000038">
    <property type="protein sequence ID" value="MBN3554007.1"/>
    <property type="molecule type" value="Genomic_DNA"/>
</dbReference>
<keyword evidence="3" id="KW-0061">Asparagine biosynthesis</keyword>
<dbReference type="PROSITE" id="PS51278">
    <property type="entry name" value="GATASE_TYPE_2"/>
    <property type="match status" value="1"/>
</dbReference>
<comment type="pathway">
    <text evidence="1">Amino-acid biosynthesis; L-asparagine biosynthesis; L-asparagine from L-aspartate (L-Gln route): step 1/1.</text>
</comment>
<name>A0ABS2ZRP8_9BACL</name>
<sequence length="569" mass="66439">MTWTLSIKNINESKYIASEDNSSLNFEVFTNFSPRFINDKVYLDTDEYTAVLDGVVLNSKDLMQEYKSSTLSEYLIAAYQKNGQSFINDLRGSYNGCFFDKKKNIWFIFVNHFGDRPLFYYKNRDELIISSDFKEVLDCSRRVDGKYKYNEMAAYSILTYGFMIDDSTHIEGIKRLLPGRYIQINKGNFNVEKYFELSNKEIQSISFTDAIEELDIKFRKAVKRIFDKDLEYGYQSHLADMSGGLDARMVSWVAHEMGYSNITNICYSQSQAKEWRAALNVSNALGNDFIYMPLDKCNFIYDIEKLVSLNYGLSFYAGITGGERLLSYLHNNTFGLEMTGQLGDVIVGSYTTGKPKHSPPNFKDNKYSNYLNYEFNKEIFDEYDNHEMFTLYNRGFLGILSSHLIRNKYIDAVSPFLDIDLLMFCLSLPLEYRVNHKLYHAWIVRKYPICAEIPTSNYEGPVKENMEWINMRRKLKKGSIFYSRNILKKLGLNVKESPATMNPMDYWYKNDIKVREFINNYFEENKKRILPASKLSVDMDNLFYNGNTIEKLLILTVLASYKLFEINGE</sequence>
<dbReference type="Gene3D" id="3.40.50.620">
    <property type="entry name" value="HUPs"/>
    <property type="match status" value="1"/>
</dbReference>
<proteinExistence type="predicted"/>
<dbReference type="RefSeq" id="WP_205725069.1">
    <property type="nucleotide sequence ID" value="NZ_JAFHKR010000038.1"/>
</dbReference>
<dbReference type="Proteomes" id="UP001296923">
    <property type="component" value="Unassembled WGS sequence"/>
</dbReference>
<dbReference type="Pfam" id="PF13537">
    <property type="entry name" value="GATase_7"/>
    <property type="match status" value="1"/>
</dbReference>
<dbReference type="InterPro" id="IPR017932">
    <property type="entry name" value="GATase_2_dom"/>
</dbReference>
<dbReference type="PANTHER" id="PTHR43284">
    <property type="entry name" value="ASPARAGINE SYNTHETASE (GLUTAMINE-HYDROLYZING)"/>
    <property type="match status" value="1"/>
</dbReference>
<dbReference type="EC" id="6.3.5.4" evidence="2"/>
<keyword evidence="7" id="KW-1185">Reference proteome</keyword>
<comment type="catalytic activity">
    <reaction evidence="4">
        <text>L-aspartate + L-glutamine + ATP + H2O = L-asparagine + L-glutamate + AMP + diphosphate + H(+)</text>
        <dbReference type="Rhea" id="RHEA:12228"/>
        <dbReference type="ChEBI" id="CHEBI:15377"/>
        <dbReference type="ChEBI" id="CHEBI:15378"/>
        <dbReference type="ChEBI" id="CHEBI:29985"/>
        <dbReference type="ChEBI" id="CHEBI:29991"/>
        <dbReference type="ChEBI" id="CHEBI:30616"/>
        <dbReference type="ChEBI" id="CHEBI:33019"/>
        <dbReference type="ChEBI" id="CHEBI:58048"/>
        <dbReference type="ChEBI" id="CHEBI:58359"/>
        <dbReference type="ChEBI" id="CHEBI:456215"/>
        <dbReference type="EC" id="6.3.5.4"/>
    </reaction>
</comment>
<evidence type="ECO:0000313" key="6">
    <source>
        <dbReference type="EMBL" id="MBN3554007.1"/>
    </source>
</evidence>
<organism evidence="6 7">
    <name type="scientific">Fictibacillus nanhaiensis</name>
    <dbReference type="NCBI Taxonomy" id="742169"/>
    <lineage>
        <taxon>Bacteria</taxon>
        <taxon>Bacillati</taxon>
        <taxon>Bacillota</taxon>
        <taxon>Bacilli</taxon>
        <taxon>Bacillales</taxon>
        <taxon>Fictibacillaceae</taxon>
        <taxon>Fictibacillus</taxon>
    </lineage>
</organism>